<keyword evidence="7" id="KW-1185">Reference proteome</keyword>
<keyword evidence="2" id="KW-0964">Secreted</keyword>
<keyword evidence="3 5" id="KW-0732">Signal</keyword>
<evidence type="ECO:0000256" key="5">
    <source>
        <dbReference type="SAM" id="SignalP"/>
    </source>
</evidence>
<dbReference type="OMA" id="VHHHFRF"/>
<reference evidence="6" key="1">
    <citation type="submission" date="2025-08" db="UniProtKB">
        <authorList>
            <consortium name="Ensembl"/>
        </authorList>
    </citation>
    <scope>IDENTIFICATION</scope>
</reference>
<dbReference type="GO" id="GO:0005102">
    <property type="term" value="F:signaling receptor binding"/>
    <property type="evidence" value="ECO:0007669"/>
    <property type="project" value="InterPro"/>
</dbReference>
<evidence type="ECO:0000313" key="6">
    <source>
        <dbReference type="Ensembl" id="ENSGMOP00000030446.1"/>
    </source>
</evidence>
<dbReference type="GeneTree" id="ENSGT00400000024709"/>
<proteinExistence type="predicted"/>
<feature type="chain" id="PRO_5034682610" evidence="5">
    <location>
        <begin position="21"/>
        <end position="163"/>
    </location>
</feature>
<name>A0A8C5AGH4_GADMO</name>
<accession>A0A8C5AGH4</accession>
<evidence type="ECO:0000256" key="2">
    <source>
        <dbReference type="ARBA" id="ARBA00022525"/>
    </source>
</evidence>
<gene>
    <name evidence="6" type="primary">LOC115537169</name>
</gene>
<sequence length="163" mass="18427">MCVLLWVVLAIGVLLCPAQAIDGYSQLDQSSRAGVDLVVQQLHAHVGVHAHFLFFRSVEKSDIEAGFGARHISHHFLLKPTTCAKGTTPATVETCPFRNDRPLMDCKVCYKMFRDEIEAEPKPYVHCIQKPKLTQMMRQSRLDRCRRMRYTNGAPTLLASTQN</sequence>
<dbReference type="GeneID" id="115537169"/>
<dbReference type="GO" id="GO:0006954">
    <property type="term" value="P:inflammatory response"/>
    <property type="evidence" value="ECO:0007669"/>
    <property type="project" value="InterPro"/>
</dbReference>
<dbReference type="OrthoDB" id="8547623at2759"/>
<evidence type="ECO:0000256" key="4">
    <source>
        <dbReference type="ARBA" id="ARBA00023157"/>
    </source>
</evidence>
<dbReference type="GO" id="GO:0050994">
    <property type="term" value="P:regulation of lipid catabolic process"/>
    <property type="evidence" value="ECO:0007669"/>
    <property type="project" value="InterPro"/>
</dbReference>
<dbReference type="Ensembl" id="ENSGMOT00000037645.1">
    <property type="protein sequence ID" value="ENSGMOP00000030446.1"/>
    <property type="gene ID" value="ENSGMOG00000036424.1"/>
</dbReference>
<protein>
    <submittedName>
        <fullName evidence="6">Uncharacterized LOC115537169</fullName>
    </submittedName>
</protein>
<dbReference type="KEGG" id="gmh:115537169"/>
<dbReference type="AlphaFoldDB" id="A0A8C5AGH4"/>
<dbReference type="Gene3D" id="3.10.450.10">
    <property type="match status" value="1"/>
</dbReference>
<organism evidence="6 7">
    <name type="scientific">Gadus morhua</name>
    <name type="common">Atlantic cod</name>
    <dbReference type="NCBI Taxonomy" id="8049"/>
    <lineage>
        <taxon>Eukaryota</taxon>
        <taxon>Metazoa</taxon>
        <taxon>Chordata</taxon>
        <taxon>Craniata</taxon>
        <taxon>Vertebrata</taxon>
        <taxon>Euteleostomi</taxon>
        <taxon>Actinopterygii</taxon>
        <taxon>Neopterygii</taxon>
        <taxon>Teleostei</taxon>
        <taxon>Neoteleostei</taxon>
        <taxon>Acanthomorphata</taxon>
        <taxon>Zeiogadaria</taxon>
        <taxon>Gadariae</taxon>
        <taxon>Gadiformes</taxon>
        <taxon>Gadoidei</taxon>
        <taxon>Gadidae</taxon>
        <taxon>Gadus</taxon>
    </lineage>
</organism>
<feature type="signal peptide" evidence="5">
    <location>
        <begin position="1"/>
        <end position="20"/>
    </location>
</feature>
<reference evidence="6" key="2">
    <citation type="submission" date="2025-09" db="UniProtKB">
        <authorList>
            <consortium name="Ensembl"/>
        </authorList>
    </citation>
    <scope>IDENTIFICATION</scope>
</reference>
<comment type="subcellular location">
    <subcellularLocation>
        <location evidence="1">Secreted</location>
    </subcellularLocation>
</comment>
<dbReference type="GO" id="GO:0005576">
    <property type="term" value="C:extracellular region"/>
    <property type="evidence" value="ECO:0007669"/>
    <property type="project" value="UniProtKB-SubCell"/>
</dbReference>
<dbReference type="RefSeq" id="XP_030204739.1">
    <property type="nucleotide sequence ID" value="XM_030348879.1"/>
</dbReference>
<dbReference type="InterPro" id="IPR029562">
    <property type="entry name" value="Chemerin"/>
</dbReference>
<evidence type="ECO:0000313" key="7">
    <source>
        <dbReference type="Proteomes" id="UP000694546"/>
    </source>
</evidence>
<evidence type="ECO:0000256" key="3">
    <source>
        <dbReference type="ARBA" id="ARBA00022729"/>
    </source>
</evidence>
<dbReference type="Proteomes" id="UP000694546">
    <property type="component" value="Chromosome 23"/>
</dbReference>
<dbReference type="PANTHER" id="PTHR15106:SF2">
    <property type="entry name" value="RETINOIC ACID RECEPTOR RESPONDER PROTEIN 2"/>
    <property type="match status" value="1"/>
</dbReference>
<keyword evidence="4" id="KW-1015">Disulfide bond</keyword>
<evidence type="ECO:0000256" key="1">
    <source>
        <dbReference type="ARBA" id="ARBA00004613"/>
    </source>
</evidence>
<dbReference type="PANTHER" id="PTHR15106">
    <property type="entry name" value="RETINOIC ACID RECEPTOR RESPONDER PROTEIN 2"/>
    <property type="match status" value="1"/>
</dbReference>